<dbReference type="InterPro" id="IPR024449">
    <property type="entry name" value="Anti-sigma_RsgI_N"/>
</dbReference>
<evidence type="ECO:0000256" key="3">
    <source>
        <dbReference type="ARBA" id="ARBA00022692"/>
    </source>
</evidence>
<proteinExistence type="predicted"/>
<dbReference type="Pfam" id="PF12791">
    <property type="entry name" value="RsgI_N"/>
    <property type="match status" value="1"/>
</dbReference>
<evidence type="ECO:0000256" key="5">
    <source>
        <dbReference type="ARBA" id="ARBA00023136"/>
    </source>
</evidence>
<evidence type="ECO:0000313" key="9">
    <source>
        <dbReference type="EMBL" id="SHL40188.1"/>
    </source>
</evidence>
<evidence type="ECO:0000313" key="10">
    <source>
        <dbReference type="Proteomes" id="UP000184386"/>
    </source>
</evidence>
<dbReference type="InterPro" id="IPR055431">
    <property type="entry name" value="RsgI_M"/>
</dbReference>
<dbReference type="OrthoDB" id="9800626at2"/>
<keyword evidence="2" id="KW-1003">Cell membrane</keyword>
<reference evidence="9 10" key="1">
    <citation type="submission" date="2016-11" db="EMBL/GenBank/DDBJ databases">
        <authorList>
            <person name="Jaros S."/>
            <person name="Januszkiewicz K."/>
            <person name="Wedrychowicz H."/>
        </authorList>
    </citation>
    <scope>NUCLEOTIDE SEQUENCE [LARGE SCALE GENOMIC DNA]</scope>
    <source>
        <strain evidence="9 10">DSM 15929</strain>
    </source>
</reference>
<evidence type="ECO:0000256" key="1">
    <source>
        <dbReference type="ARBA" id="ARBA00004162"/>
    </source>
</evidence>
<comment type="subcellular location">
    <subcellularLocation>
        <location evidence="1">Cell membrane</location>
        <topology evidence="1">Single-pass membrane protein</topology>
    </subcellularLocation>
</comment>
<feature type="transmembrane region" description="Helical" evidence="7">
    <location>
        <begin position="73"/>
        <end position="95"/>
    </location>
</feature>
<evidence type="ECO:0000259" key="8">
    <source>
        <dbReference type="PROSITE" id="PS51849"/>
    </source>
</evidence>
<feature type="compositionally biased region" description="Basic and acidic residues" evidence="6">
    <location>
        <begin position="327"/>
        <end position="351"/>
    </location>
</feature>
<feature type="compositionally biased region" description="Basic and acidic residues" evidence="6">
    <location>
        <begin position="396"/>
        <end position="468"/>
    </location>
</feature>
<gene>
    <name evidence="9" type="ORF">SAMN02745136_04805</name>
</gene>
<protein>
    <recommendedName>
        <fullName evidence="8">RsgI N-terminal anti-sigma domain-containing protein</fullName>
    </recommendedName>
</protein>
<organism evidence="9 10">
    <name type="scientific">Anaerocolumna jejuensis DSM 15929</name>
    <dbReference type="NCBI Taxonomy" id="1121322"/>
    <lineage>
        <taxon>Bacteria</taxon>
        <taxon>Bacillati</taxon>
        <taxon>Bacillota</taxon>
        <taxon>Clostridia</taxon>
        <taxon>Lachnospirales</taxon>
        <taxon>Lachnospiraceae</taxon>
        <taxon>Anaerocolumna</taxon>
    </lineage>
</organism>
<feature type="compositionally biased region" description="Basic residues" evidence="6">
    <location>
        <begin position="352"/>
        <end position="367"/>
    </location>
</feature>
<feature type="compositionally biased region" description="Basic and acidic residues" evidence="6">
    <location>
        <begin position="368"/>
        <end position="387"/>
    </location>
</feature>
<dbReference type="Proteomes" id="UP000184386">
    <property type="component" value="Unassembled WGS sequence"/>
</dbReference>
<name>A0A1M7ABZ2_9FIRM</name>
<dbReference type="Pfam" id="PF23750">
    <property type="entry name" value="RsgI_M"/>
    <property type="match status" value="1"/>
</dbReference>
<feature type="region of interest" description="Disordered" evidence="6">
    <location>
        <begin position="297"/>
        <end position="503"/>
    </location>
</feature>
<dbReference type="STRING" id="1121322.SAMN02745136_04805"/>
<feature type="domain" description="RsgI N-terminal anti-sigma" evidence="8">
    <location>
        <begin position="1"/>
        <end position="47"/>
    </location>
</feature>
<evidence type="ECO:0000256" key="4">
    <source>
        <dbReference type="ARBA" id="ARBA00022989"/>
    </source>
</evidence>
<keyword evidence="4 7" id="KW-1133">Transmembrane helix</keyword>
<dbReference type="AlphaFoldDB" id="A0A1M7ABZ2"/>
<evidence type="ECO:0000256" key="2">
    <source>
        <dbReference type="ARBA" id="ARBA00022475"/>
    </source>
</evidence>
<sequence length="503" mass="55309">MKSVVVEIRGKFAAVLSDDGSITKVRNRNYAVGQEILPEKAACHSKAGNESGLLLKEKEKGMIMKKLHITKKLAVCAACVAFLLLCSGTGIWAYASPYSYVSLDVNPSIYYTLNRFDQVINVKAVNDDGKIILEKIKISGLKHKSIEKAILTTVERISKEGYFTRNNTPAVTDSAVEKPNSTNTGAKVVTGSAISIDGGIVITVSSGNAKLSHGLVKDIRKTVKAFVKENKENVEVEVSSVGLERVKEARELGVTPGKLNLVEKLKQSAADPNSIKVEEWLNKPVKDIMKEIKKNRKAADSIARAASGSTEEQTNGEDKSSAANDSSEMKDSEKSNNGKGSKEKGKKEKSNKGKSNKGKSNKGRYKKEKANKEQSDKYKYNKEKANYDNDDNENEQSDKDEMKNQKASQKSDEKALKKKSKEADKAKKEKEKQEKMEEKDQNQNDKDEDEGKSHSKEENKQEESDKSNENSSGRSKNGESDKGNSGKNSQSSGYAKTEDSGNR</sequence>
<keyword evidence="5 7" id="KW-0472">Membrane</keyword>
<dbReference type="EMBL" id="FRAC01000032">
    <property type="protein sequence ID" value="SHL40188.1"/>
    <property type="molecule type" value="Genomic_DNA"/>
</dbReference>
<keyword evidence="3 7" id="KW-0812">Transmembrane</keyword>
<dbReference type="GO" id="GO:0005886">
    <property type="term" value="C:plasma membrane"/>
    <property type="evidence" value="ECO:0007669"/>
    <property type="project" value="UniProtKB-SubCell"/>
</dbReference>
<evidence type="ECO:0000256" key="6">
    <source>
        <dbReference type="SAM" id="MobiDB-lite"/>
    </source>
</evidence>
<dbReference type="PROSITE" id="PS51849">
    <property type="entry name" value="RSGI_N"/>
    <property type="match status" value="1"/>
</dbReference>
<keyword evidence="10" id="KW-1185">Reference proteome</keyword>
<dbReference type="RefSeq" id="WP_073279710.1">
    <property type="nucleotide sequence ID" value="NZ_FRAC01000032.1"/>
</dbReference>
<accession>A0A1M7ABZ2</accession>
<evidence type="ECO:0000256" key="7">
    <source>
        <dbReference type="SAM" id="Phobius"/>
    </source>
</evidence>